<dbReference type="InterPro" id="IPR036249">
    <property type="entry name" value="Thioredoxin-like_sf"/>
</dbReference>
<comment type="caution">
    <text evidence="1">The sequence shown here is derived from an EMBL/GenBank/DDBJ whole genome shotgun (WGS) entry which is preliminary data.</text>
</comment>
<dbReference type="Proteomes" id="UP000193560">
    <property type="component" value="Unassembled WGS sequence"/>
</dbReference>
<dbReference type="Pfam" id="PF06999">
    <property type="entry name" value="Suc_Fer-like"/>
    <property type="match status" value="1"/>
</dbReference>
<name>A0A1X2I7B0_9FUNG</name>
<reference evidence="1 2" key="1">
    <citation type="submission" date="2016-07" db="EMBL/GenBank/DDBJ databases">
        <title>Pervasive Adenine N6-methylation of Active Genes in Fungi.</title>
        <authorList>
            <consortium name="DOE Joint Genome Institute"/>
            <person name="Mondo S.J."/>
            <person name="Dannebaum R.O."/>
            <person name="Kuo R.C."/>
            <person name="Labutti K."/>
            <person name="Haridas S."/>
            <person name="Kuo A."/>
            <person name="Salamov A."/>
            <person name="Ahrendt S.R."/>
            <person name="Lipzen A."/>
            <person name="Sullivan W."/>
            <person name="Andreopoulos W.B."/>
            <person name="Clum A."/>
            <person name="Lindquist E."/>
            <person name="Daum C."/>
            <person name="Ramamoorthy G.K."/>
            <person name="Gryganskyi A."/>
            <person name="Culley D."/>
            <person name="Magnuson J.K."/>
            <person name="James T.Y."/>
            <person name="O'Malley M.A."/>
            <person name="Stajich J.E."/>
            <person name="Spatafora J.W."/>
            <person name="Visel A."/>
            <person name="Grigoriev I.V."/>
        </authorList>
    </citation>
    <scope>NUCLEOTIDE SEQUENCE [LARGE SCALE GENOMIC DNA]</scope>
    <source>
        <strain evidence="1 2">NRRL 1336</strain>
    </source>
</reference>
<accession>A0A1X2I7B0</accession>
<gene>
    <name evidence="1" type="ORF">BCR42DRAFT_423409</name>
</gene>
<dbReference type="SUPFAM" id="SSF52833">
    <property type="entry name" value="Thioredoxin-like"/>
    <property type="match status" value="1"/>
</dbReference>
<dbReference type="PANTHER" id="PTHR31902">
    <property type="entry name" value="ACTIN PATCHES DISTAL PROTEIN 1"/>
    <property type="match status" value="1"/>
</dbReference>
<dbReference type="EMBL" id="MCGE01000026">
    <property type="protein sequence ID" value="ORZ09945.1"/>
    <property type="molecule type" value="Genomic_DNA"/>
</dbReference>
<keyword evidence="2" id="KW-1185">Reference proteome</keyword>
<evidence type="ECO:0000313" key="2">
    <source>
        <dbReference type="Proteomes" id="UP000193560"/>
    </source>
</evidence>
<evidence type="ECO:0000313" key="1">
    <source>
        <dbReference type="EMBL" id="ORZ09945.1"/>
    </source>
</evidence>
<dbReference type="OrthoDB" id="10253744at2759"/>
<protein>
    <submittedName>
        <fullName evidence="1">Sucrase/ferredoxin-like-domain-containing protein</fullName>
    </submittedName>
</protein>
<dbReference type="Gene3D" id="3.40.30.10">
    <property type="entry name" value="Glutaredoxin"/>
    <property type="match status" value="1"/>
</dbReference>
<sequence length="318" mass="35768">MASLLKRISSVVISEPSPPKVDIDQIPPTTDVVDCNNCAVDCYEHPAYPSYLDLDNTSELLGSMSPYGRHIMIATGLTDWAERIEDDSPTLAAHLHKVINQDTNYTQHKPNGRIFITNTSMINMYSTESDGQDVLVLPENILISNVRPQDAEAFYRAFLDKPLPLQPVQLIHYNNINQSTFTPTCWQVHANPSASLILLCSHRRRDKRCGVTATILAREFDHILREHDIEEQGDRGTTVMMVSHIGGHKFAGNVICYTHQGTRGTWYGRVKPCHCKQIVEDTILGGKIVKELYRGAMMHSYGPTSFMNSSTCPARIRW</sequence>
<dbReference type="PANTHER" id="PTHR31902:SF14">
    <property type="entry name" value="ACTIN PATCHES DISTAL PROTEIN 1"/>
    <property type="match status" value="1"/>
</dbReference>
<dbReference type="STRING" id="90262.A0A1X2I7B0"/>
<dbReference type="InterPro" id="IPR009737">
    <property type="entry name" value="Aim32/Apd1-like"/>
</dbReference>
<organism evidence="1 2">
    <name type="scientific">Absidia repens</name>
    <dbReference type="NCBI Taxonomy" id="90262"/>
    <lineage>
        <taxon>Eukaryota</taxon>
        <taxon>Fungi</taxon>
        <taxon>Fungi incertae sedis</taxon>
        <taxon>Mucoromycota</taxon>
        <taxon>Mucoromycotina</taxon>
        <taxon>Mucoromycetes</taxon>
        <taxon>Mucorales</taxon>
        <taxon>Cunninghamellaceae</taxon>
        <taxon>Absidia</taxon>
    </lineage>
</organism>
<dbReference type="CDD" id="cd03062">
    <property type="entry name" value="TRX_Fd_Sucrase"/>
    <property type="match status" value="1"/>
</dbReference>
<dbReference type="AlphaFoldDB" id="A0A1X2I7B0"/>
<proteinExistence type="predicted"/>